<accession>A0A811V1J3</accession>
<name>A0A811V1J3_CERCA</name>
<protein>
    <submittedName>
        <fullName evidence="1">(Mediterranean fruit fly) hypothetical protein</fullName>
    </submittedName>
</protein>
<dbReference type="EMBL" id="CAJHJT010000034">
    <property type="protein sequence ID" value="CAD7004205.1"/>
    <property type="molecule type" value="Genomic_DNA"/>
</dbReference>
<gene>
    <name evidence="1" type="ORF">CCAP1982_LOCUS12624</name>
</gene>
<comment type="caution">
    <text evidence="1">The sequence shown here is derived from an EMBL/GenBank/DDBJ whole genome shotgun (WGS) entry which is preliminary data.</text>
</comment>
<reference evidence="1" key="1">
    <citation type="submission" date="2020-11" db="EMBL/GenBank/DDBJ databases">
        <authorList>
            <person name="Whitehead M."/>
        </authorList>
    </citation>
    <scope>NUCLEOTIDE SEQUENCE</scope>
    <source>
        <strain evidence="1">EGII</strain>
    </source>
</reference>
<evidence type="ECO:0000313" key="1">
    <source>
        <dbReference type="EMBL" id="CAD7004205.1"/>
    </source>
</evidence>
<proteinExistence type="predicted"/>
<sequence length="95" mass="10579">MTPSTFSVIFTIADYVAPPNSSSLTNWTVVNDLLKLQSMPCETKLIHGHILITESFYYVFGQNTSTLSQTLRCFAHPWPLDFGIAESHNAISSQV</sequence>
<evidence type="ECO:0000313" key="2">
    <source>
        <dbReference type="Proteomes" id="UP000606786"/>
    </source>
</evidence>
<keyword evidence="2" id="KW-1185">Reference proteome</keyword>
<organism evidence="1 2">
    <name type="scientific">Ceratitis capitata</name>
    <name type="common">Mediterranean fruit fly</name>
    <name type="synonym">Tephritis capitata</name>
    <dbReference type="NCBI Taxonomy" id="7213"/>
    <lineage>
        <taxon>Eukaryota</taxon>
        <taxon>Metazoa</taxon>
        <taxon>Ecdysozoa</taxon>
        <taxon>Arthropoda</taxon>
        <taxon>Hexapoda</taxon>
        <taxon>Insecta</taxon>
        <taxon>Pterygota</taxon>
        <taxon>Neoptera</taxon>
        <taxon>Endopterygota</taxon>
        <taxon>Diptera</taxon>
        <taxon>Brachycera</taxon>
        <taxon>Muscomorpha</taxon>
        <taxon>Tephritoidea</taxon>
        <taxon>Tephritidae</taxon>
        <taxon>Ceratitis</taxon>
        <taxon>Ceratitis</taxon>
    </lineage>
</organism>
<dbReference type="Proteomes" id="UP000606786">
    <property type="component" value="Unassembled WGS sequence"/>
</dbReference>
<dbReference type="AlphaFoldDB" id="A0A811V1J3"/>